<keyword evidence="3" id="KW-1185">Reference proteome</keyword>
<evidence type="ECO:0000313" key="3">
    <source>
        <dbReference type="Proteomes" id="UP000075901"/>
    </source>
</evidence>
<feature type="compositionally biased region" description="Low complexity" evidence="1">
    <location>
        <begin position="52"/>
        <end position="65"/>
    </location>
</feature>
<protein>
    <submittedName>
        <fullName evidence="2">Uncharacterized protein</fullName>
    </submittedName>
</protein>
<proteinExistence type="predicted"/>
<reference evidence="3" key="1">
    <citation type="submission" date="2013-09" db="EMBL/GenBank/DDBJ databases">
        <title>The Genome Sequence of Anopheles maculatus species B.</title>
        <authorList>
            <consortium name="The Broad Institute Genomics Platform"/>
            <person name="Neafsey D.E."/>
            <person name="Besansky N."/>
            <person name="Howell P."/>
            <person name="Walton C."/>
            <person name="Young S.K."/>
            <person name="Zeng Q."/>
            <person name="Gargeya S."/>
            <person name="Fitzgerald M."/>
            <person name="Haas B."/>
            <person name="Abouelleil A."/>
            <person name="Allen A.W."/>
            <person name="Alvarado L."/>
            <person name="Arachchi H.M."/>
            <person name="Berlin A.M."/>
            <person name="Chapman S.B."/>
            <person name="Gainer-Dewar J."/>
            <person name="Goldberg J."/>
            <person name="Griggs A."/>
            <person name="Gujja S."/>
            <person name="Hansen M."/>
            <person name="Howarth C."/>
            <person name="Imamovic A."/>
            <person name="Ireland A."/>
            <person name="Larimer J."/>
            <person name="McCowan C."/>
            <person name="Murphy C."/>
            <person name="Pearson M."/>
            <person name="Poon T.W."/>
            <person name="Priest M."/>
            <person name="Roberts A."/>
            <person name="Saif S."/>
            <person name="Shea T."/>
            <person name="Sisk P."/>
            <person name="Sykes S."/>
            <person name="Wortman J."/>
            <person name="Nusbaum C."/>
            <person name="Birren B."/>
        </authorList>
    </citation>
    <scope>NUCLEOTIDE SEQUENCE [LARGE SCALE GENOMIC DNA]</scope>
    <source>
        <strain evidence="3">maculatus3</strain>
    </source>
</reference>
<evidence type="ECO:0000313" key="2">
    <source>
        <dbReference type="EnsemblMetazoa" id="AMAM001205-PA"/>
    </source>
</evidence>
<dbReference type="Proteomes" id="UP000075901">
    <property type="component" value="Unassembled WGS sequence"/>
</dbReference>
<feature type="compositionally biased region" description="Gly residues" evidence="1">
    <location>
        <begin position="38"/>
        <end position="51"/>
    </location>
</feature>
<feature type="region of interest" description="Disordered" evidence="1">
    <location>
        <begin position="1"/>
        <end position="96"/>
    </location>
</feature>
<organism evidence="2 3">
    <name type="scientific">Anopheles maculatus</name>
    <dbReference type="NCBI Taxonomy" id="74869"/>
    <lineage>
        <taxon>Eukaryota</taxon>
        <taxon>Metazoa</taxon>
        <taxon>Ecdysozoa</taxon>
        <taxon>Arthropoda</taxon>
        <taxon>Hexapoda</taxon>
        <taxon>Insecta</taxon>
        <taxon>Pterygota</taxon>
        <taxon>Neoptera</taxon>
        <taxon>Endopterygota</taxon>
        <taxon>Diptera</taxon>
        <taxon>Nematocera</taxon>
        <taxon>Culicoidea</taxon>
        <taxon>Culicidae</taxon>
        <taxon>Anophelinae</taxon>
        <taxon>Anopheles</taxon>
        <taxon>Anopheles maculatus group</taxon>
    </lineage>
</organism>
<name>A0A182S7F8_9DIPT</name>
<reference evidence="2" key="2">
    <citation type="submission" date="2020-05" db="UniProtKB">
        <authorList>
            <consortium name="EnsemblMetazoa"/>
        </authorList>
    </citation>
    <scope>IDENTIFICATION</scope>
    <source>
        <strain evidence="2">maculatus3</strain>
    </source>
</reference>
<dbReference type="VEuPathDB" id="VectorBase:AMAM001205"/>
<dbReference type="AlphaFoldDB" id="A0A182S7F8"/>
<accession>A0A182S7F8</accession>
<sequence length="151" mass="16653">MNAAPDFGTAIRQNSSPKHDFPLQNGPNHPAEYQNYIGAGGGSGGGGGGMGMQSQQQQQQQQQQQDLTIDGIPNNFPHRRSRASRTFKNPPQPHMCIKERTVDGKEVFINVLSWTRIANPDNPDAPIPLYGGMKVGKVRRTSRTFRGRKEV</sequence>
<evidence type="ECO:0000256" key="1">
    <source>
        <dbReference type="SAM" id="MobiDB-lite"/>
    </source>
</evidence>
<dbReference type="EnsemblMetazoa" id="AMAM001205-RA">
    <property type="protein sequence ID" value="AMAM001205-PA"/>
    <property type="gene ID" value="AMAM001205"/>
</dbReference>